<protein>
    <submittedName>
        <fullName evidence="2">Uncharacterized protein</fullName>
    </submittedName>
</protein>
<gene>
    <name evidence="2" type="ORF">IAB26_11350</name>
</gene>
<evidence type="ECO:0000256" key="1">
    <source>
        <dbReference type="SAM" id="MobiDB-lite"/>
    </source>
</evidence>
<dbReference type="Proteomes" id="UP000886886">
    <property type="component" value="Unassembled WGS sequence"/>
</dbReference>
<dbReference type="AlphaFoldDB" id="A0A9D1D2U1"/>
<sequence>MKEDMKEAGLRRSGDGCAETASGENTTGVDQGLPSGESPASESRPEPSSGKDSAAAISEGTTDGTDGGDPHGRPKEKEKPGRQKKETVLEEELKTEK</sequence>
<feature type="compositionally biased region" description="Low complexity" evidence="1">
    <location>
        <begin position="34"/>
        <end position="48"/>
    </location>
</feature>
<name>A0A9D1D2U1_9FIRM</name>
<evidence type="ECO:0000313" key="2">
    <source>
        <dbReference type="EMBL" id="HIQ97144.1"/>
    </source>
</evidence>
<organism evidence="2 3">
    <name type="scientific">Candidatus Limivivens merdigallinarum</name>
    <dbReference type="NCBI Taxonomy" id="2840859"/>
    <lineage>
        <taxon>Bacteria</taxon>
        <taxon>Bacillati</taxon>
        <taxon>Bacillota</taxon>
        <taxon>Clostridia</taxon>
        <taxon>Lachnospirales</taxon>
        <taxon>Lachnospiraceae</taxon>
        <taxon>Lachnospiraceae incertae sedis</taxon>
        <taxon>Candidatus Limivivens</taxon>
    </lineage>
</organism>
<feature type="compositionally biased region" description="Basic and acidic residues" evidence="1">
    <location>
        <begin position="1"/>
        <end position="14"/>
    </location>
</feature>
<evidence type="ECO:0000313" key="3">
    <source>
        <dbReference type="Proteomes" id="UP000886886"/>
    </source>
</evidence>
<proteinExistence type="predicted"/>
<comment type="caution">
    <text evidence="2">The sequence shown here is derived from an EMBL/GenBank/DDBJ whole genome shotgun (WGS) entry which is preliminary data.</text>
</comment>
<reference evidence="2" key="2">
    <citation type="journal article" date="2021" name="PeerJ">
        <title>Extensive microbial diversity within the chicken gut microbiome revealed by metagenomics and culture.</title>
        <authorList>
            <person name="Gilroy R."/>
            <person name="Ravi A."/>
            <person name="Getino M."/>
            <person name="Pursley I."/>
            <person name="Horton D.L."/>
            <person name="Alikhan N.F."/>
            <person name="Baker D."/>
            <person name="Gharbi K."/>
            <person name="Hall N."/>
            <person name="Watson M."/>
            <person name="Adriaenssens E.M."/>
            <person name="Foster-Nyarko E."/>
            <person name="Jarju S."/>
            <person name="Secka A."/>
            <person name="Antonio M."/>
            <person name="Oren A."/>
            <person name="Chaudhuri R.R."/>
            <person name="La Ragione R."/>
            <person name="Hildebrand F."/>
            <person name="Pallen M.J."/>
        </authorList>
    </citation>
    <scope>NUCLEOTIDE SEQUENCE</scope>
    <source>
        <strain evidence="2">ChiSjej3B21-11622</strain>
    </source>
</reference>
<accession>A0A9D1D2U1</accession>
<reference evidence="2" key="1">
    <citation type="submission" date="2020-10" db="EMBL/GenBank/DDBJ databases">
        <authorList>
            <person name="Gilroy R."/>
        </authorList>
    </citation>
    <scope>NUCLEOTIDE SEQUENCE</scope>
    <source>
        <strain evidence="2">ChiSjej3B21-11622</strain>
    </source>
</reference>
<feature type="region of interest" description="Disordered" evidence="1">
    <location>
        <begin position="1"/>
        <end position="97"/>
    </location>
</feature>
<feature type="compositionally biased region" description="Basic and acidic residues" evidence="1">
    <location>
        <begin position="68"/>
        <end position="97"/>
    </location>
</feature>
<dbReference type="EMBL" id="DVFT01000166">
    <property type="protein sequence ID" value="HIQ97144.1"/>
    <property type="molecule type" value="Genomic_DNA"/>
</dbReference>